<feature type="domain" description="Beta-lactamase-related" evidence="1">
    <location>
        <begin position="20"/>
        <end position="329"/>
    </location>
</feature>
<keyword evidence="2" id="KW-0378">Hydrolase</keyword>
<evidence type="ECO:0000259" key="1">
    <source>
        <dbReference type="Pfam" id="PF00144"/>
    </source>
</evidence>
<dbReference type="AlphaFoldDB" id="A0A1Z4LR95"/>
<organism evidence="2 3">
    <name type="scientific">Calothrix parasitica NIES-267</name>
    <dbReference type="NCBI Taxonomy" id="1973488"/>
    <lineage>
        <taxon>Bacteria</taxon>
        <taxon>Bacillati</taxon>
        <taxon>Cyanobacteriota</taxon>
        <taxon>Cyanophyceae</taxon>
        <taxon>Nostocales</taxon>
        <taxon>Calotrichaceae</taxon>
        <taxon>Calothrix</taxon>
    </lineage>
</organism>
<dbReference type="Pfam" id="PF00144">
    <property type="entry name" value="Beta-lactamase"/>
    <property type="match status" value="1"/>
</dbReference>
<dbReference type="InterPro" id="IPR012338">
    <property type="entry name" value="Beta-lactam/transpept-like"/>
</dbReference>
<protein>
    <submittedName>
        <fullName evidence="2">Serine-type D-Ala-D-Ala carboxypeptidase</fullName>
    </submittedName>
</protein>
<proteinExistence type="predicted"/>
<accession>A0A1Z4LR95</accession>
<evidence type="ECO:0000313" key="3">
    <source>
        <dbReference type="Proteomes" id="UP000218418"/>
    </source>
</evidence>
<dbReference type="InterPro" id="IPR001466">
    <property type="entry name" value="Beta-lactam-related"/>
</dbReference>
<dbReference type="PANTHER" id="PTHR46825">
    <property type="entry name" value="D-ALANYL-D-ALANINE-CARBOXYPEPTIDASE/ENDOPEPTIDASE AMPH"/>
    <property type="match status" value="1"/>
</dbReference>
<dbReference type="Proteomes" id="UP000218418">
    <property type="component" value="Chromosome"/>
</dbReference>
<dbReference type="OrthoDB" id="9797709at2"/>
<dbReference type="Gene3D" id="3.40.710.10">
    <property type="entry name" value="DD-peptidase/beta-lactamase superfamily"/>
    <property type="match status" value="1"/>
</dbReference>
<dbReference type="GO" id="GO:0004180">
    <property type="term" value="F:carboxypeptidase activity"/>
    <property type="evidence" value="ECO:0007669"/>
    <property type="project" value="UniProtKB-KW"/>
</dbReference>
<dbReference type="PANTHER" id="PTHR46825:SF7">
    <property type="entry name" value="D-ALANYL-D-ALANINE CARBOXYPEPTIDASE"/>
    <property type="match status" value="1"/>
</dbReference>
<dbReference type="EMBL" id="AP018227">
    <property type="protein sequence ID" value="BAY83770.1"/>
    <property type="molecule type" value="Genomic_DNA"/>
</dbReference>
<keyword evidence="2" id="KW-0645">Protease</keyword>
<keyword evidence="2" id="KW-0121">Carboxypeptidase</keyword>
<dbReference type="SUPFAM" id="SSF56601">
    <property type="entry name" value="beta-lactamase/transpeptidase-like"/>
    <property type="match status" value="1"/>
</dbReference>
<gene>
    <name evidence="2" type="ORF">NIES267_32630</name>
</gene>
<evidence type="ECO:0000313" key="2">
    <source>
        <dbReference type="EMBL" id="BAY83770.1"/>
    </source>
</evidence>
<reference evidence="2 3" key="1">
    <citation type="submission" date="2017-06" db="EMBL/GenBank/DDBJ databases">
        <title>Genome sequencing of cyanobaciteial culture collection at National Institute for Environmental Studies (NIES).</title>
        <authorList>
            <person name="Hirose Y."/>
            <person name="Shimura Y."/>
            <person name="Fujisawa T."/>
            <person name="Nakamura Y."/>
            <person name="Kawachi M."/>
        </authorList>
    </citation>
    <scope>NUCLEOTIDE SEQUENCE [LARGE SCALE GENOMIC DNA]</scope>
    <source>
        <strain evidence="2 3">NIES-267</strain>
    </source>
</reference>
<sequence>MKNHALQTQLNQSLRFTSSLGVNVAINDEKHGFWLGSAGFSDINAGNNLENNQSFYIYSITKTFVSVCLLKLIENRLLNLEDTISKWLPKISFPNSVTLRRLLNHTSGVPDYTSLKEYLPSVRENPSIPWTHKKVIELTCSGNLDFEPGEGFYYSNTGYMLLYKVIEAVTKKSFAEVLQKEIFDKLDFKNTYVAHQVDTKNILTPGYCRFLNSEIKIENVIPRYHPDWCATGLIVSNVEEVVKFFDAVFSGKLLNNQSLKEMQTLVDIGVRQRWYRKACYGLGIMADPESKYGIKYGHGGDGPGYNTFAMHLPDFCGRKLSLAIFCNTSMMEHPYGMISDLLRVLETV</sequence>
<dbReference type="InterPro" id="IPR050491">
    <property type="entry name" value="AmpC-like"/>
</dbReference>
<keyword evidence="3" id="KW-1185">Reference proteome</keyword>
<name>A0A1Z4LR95_9CYAN</name>